<dbReference type="Pfam" id="PF19573">
    <property type="entry name" value="DUF6089"/>
    <property type="match status" value="1"/>
</dbReference>
<gene>
    <name evidence="2" type="ORF">RBU60_05545</name>
</gene>
<comment type="caution">
    <text evidence="2">The sequence shown here is derived from an EMBL/GenBank/DDBJ whole genome shotgun (WGS) entry which is preliminary data.</text>
</comment>
<dbReference type="SUPFAM" id="SSF56925">
    <property type="entry name" value="OMPA-like"/>
    <property type="match status" value="1"/>
</dbReference>
<sequence>MKYLIAVITIFMCVKNIHSQTYEIGPYIGGANYIGDVGSTNYIAPKSLVAGGIFKWNRSKRHSFRLSILHTTLEADDKNASENRRQERGYSFKNELTEASLGIEYTFWEWNLHNLQPQFTPYLYTGLTGIFTEDQYINRKNRIVPGDNKITAAIPMVLGVKGTLNTNWVLGLEAGARYTFTDNLDGSNPEEFDGGDAYPSFGNPNTNDWYMFVGITLTYTFGRKPCYCVF</sequence>
<reference evidence="2 3" key="1">
    <citation type="submission" date="2023-08" db="EMBL/GenBank/DDBJ databases">
        <title>Mesonia sp. MT50, isolated from deep-sea sediment of the Mariana Trench.</title>
        <authorList>
            <person name="Fu H."/>
        </authorList>
    </citation>
    <scope>NUCLEOTIDE SEQUENCE [LARGE SCALE GENOMIC DNA]</scope>
    <source>
        <strain evidence="2 3">MT50</strain>
    </source>
</reference>
<evidence type="ECO:0000259" key="1">
    <source>
        <dbReference type="Pfam" id="PF19573"/>
    </source>
</evidence>
<protein>
    <submittedName>
        <fullName evidence="2">DUF6089 family protein</fullName>
    </submittedName>
</protein>
<evidence type="ECO:0000313" key="3">
    <source>
        <dbReference type="Proteomes" id="UP001230915"/>
    </source>
</evidence>
<dbReference type="InterPro" id="IPR011250">
    <property type="entry name" value="OMP/PagP_B-barrel"/>
</dbReference>
<accession>A0ABU1A004</accession>
<name>A0ABU1A004_9FLAO</name>
<feature type="domain" description="DUF6089" evidence="1">
    <location>
        <begin position="4"/>
        <end position="229"/>
    </location>
</feature>
<dbReference type="InterPro" id="IPR045743">
    <property type="entry name" value="DUF6089"/>
</dbReference>
<dbReference type="EMBL" id="JAVHUL010000010">
    <property type="protein sequence ID" value="MDQ7917033.1"/>
    <property type="molecule type" value="Genomic_DNA"/>
</dbReference>
<dbReference type="Gene3D" id="2.40.160.20">
    <property type="match status" value="1"/>
</dbReference>
<dbReference type="RefSeq" id="WP_308863718.1">
    <property type="nucleotide sequence ID" value="NZ_JAVHUL010000010.1"/>
</dbReference>
<dbReference type="Proteomes" id="UP001230915">
    <property type="component" value="Unassembled WGS sequence"/>
</dbReference>
<organism evidence="2 3">
    <name type="scientific">Mesonia profundi</name>
    <dbReference type="NCBI Taxonomy" id="3070998"/>
    <lineage>
        <taxon>Bacteria</taxon>
        <taxon>Pseudomonadati</taxon>
        <taxon>Bacteroidota</taxon>
        <taxon>Flavobacteriia</taxon>
        <taxon>Flavobacteriales</taxon>
        <taxon>Flavobacteriaceae</taxon>
        <taxon>Mesonia</taxon>
    </lineage>
</organism>
<proteinExistence type="predicted"/>
<evidence type="ECO:0000313" key="2">
    <source>
        <dbReference type="EMBL" id="MDQ7917033.1"/>
    </source>
</evidence>
<keyword evidence="3" id="KW-1185">Reference proteome</keyword>